<evidence type="ECO:0000313" key="2">
    <source>
        <dbReference type="Proteomes" id="UP001159405"/>
    </source>
</evidence>
<gene>
    <name evidence="1" type="ORF">PLOB_00037056</name>
</gene>
<keyword evidence="2" id="KW-1185">Reference proteome</keyword>
<dbReference type="Proteomes" id="UP001159405">
    <property type="component" value="Unassembled WGS sequence"/>
</dbReference>
<protein>
    <submittedName>
        <fullName evidence="1">Uncharacterized protein</fullName>
    </submittedName>
</protein>
<organism evidence="1 2">
    <name type="scientific">Porites lobata</name>
    <dbReference type="NCBI Taxonomy" id="104759"/>
    <lineage>
        <taxon>Eukaryota</taxon>
        <taxon>Metazoa</taxon>
        <taxon>Cnidaria</taxon>
        <taxon>Anthozoa</taxon>
        <taxon>Hexacorallia</taxon>
        <taxon>Scleractinia</taxon>
        <taxon>Fungiina</taxon>
        <taxon>Poritidae</taxon>
        <taxon>Porites</taxon>
    </lineage>
</organism>
<comment type="caution">
    <text evidence="1">The sequence shown here is derived from an EMBL/GenBank/DDBJ whole genome shotgun (WGS) entry which is preliminary data.</text>
</comment>
<reference evidence="1 2" key="1">
    <citation type="submission" date="2022-05" db="EMBL/GenBank/DDBJ databases">
        <authorList>
            <consortium name="Genoscope - CEA"/>
            <person name="William W."/>
        </authorList>
    </citation>
    <scope>NUCLEOTIDE SEQUENCE [LARGE SCALE GENOMIC DNA]</scope>
</reference>
<accession>A0ABN8P9D0</accession>
<sequence length="183" mass="20968">MPWYWYCRDYSTMDVNRPVKGIQGLTREIIVALVANLESRELRRSEGEARGLPSENPRASTTEDVEGMIALFHELLGPIFDHKAFKQEFPKIMNEFNKRIDPDLPFYYWTGIHEPLPSFNEPSFNEPSQSGTERLDRVVISRRADPGVFVANRANLPQRGSLTVRAQFHAASETLPPMNLSDF</sequence>
<name>A0ABN8P9D0_9CNID</name>
<dbReference type="EMBL" id="CALNXK010000053">
    <property type="protein sequence ID" value="CAH3133760.1"/>
    <property type="molecule type" value="Genomic_DNA"/>
</dbReference>
<evidence type="ECO:0000313" key="1">
    <source>
        <dbReference type="EMBL" id="CAH3133760.1"/>
    </source>
</evidence>
<proteinExistence type="predicted"/>